<evidence type="ECO:0000256" key="2">
    <source>
        <dbReference type="HAMAP-Rule" id="MF_00984"/>
    </source>
</evidence>
<feature type="compositionally biased region" description="Gly residues" evidence="4">
    <location>
        <begin position="121"/>
        <end position="141"/>
    </location>
</feature>
<feature type="compositionally biased region" description="Polar residues" evidence="4">
    <location>
        <begin position="158"/>
        <end position="173"/>
    </location>
</feature>
<comment type="caution">
    <text evidence="5">The sequence shown here is derived from an EMBL/GenBank/DDBJ whole genome shotgun (WGS) entry which is preliminary data.</text>
</comment>
<dbReference type="Gene3D" id="2.40.50.140">
    <property type="entry name" value="Nucleic acid-binding proteins"/>
    <property type="match status" value="1"/>
</dbReference>
<dbReference type="InterPro" id="IPR011344">
    <property type="entry name" value="ssDNA-bd"/>
</dbReference>
<dbReference type="EMBL" id="QETB01000001">
    <property type="protein sequence ID" value="PWF26851.1"/>
    <property type="molecule type" value="Genomic_DNA"/>
</dbReference>
<reference evidence="6" key="1">
    <citation type="submission" date="2018-05" db="EMBL/GenBank/DDBJ databases">
        <authorList>
            <person name="Li Y."/>
        </authorList>
    </citation>
    <scope>NUCLEOTIDE SEQUENCE [LARGE SCALE GENOMIC DNA]</scope>
    <source>
        <strain evidence="6">sk1b4</strain>
    </source>
</reference>
<dbReference type="PANTHER" id="PTHR10302:SF27">
    <property type="entry name" value="SINGLE-STRANDED DNA-BINDING PROTEIN"/>
    <property type="match status" value="1"/>
</dbReference>
<dbReference type="OrthoDB" id="9809878at2"/>
<evidence type="ECO:0000256" key="3">
    <source>
        <dbReference type="RuleBase" id="RU000524"/>
    </source>
</evidence>
<evidence type="ECO:0000313" key="6">
    <source>
        <dbReference type="Proteomes" id="UP000245283"/>
    </source>
</evidence>
<evidence type="ECO:0000256" key="4">
    <source>
        <dbReference type="SAM" id="MobiDB-lite"/>
    </source>
</evidence>
<keyword evidence="6" id="KW-1185">Reference proteome</keyword>
<dbReference type="Proteomes" id="UP000245283">
    <property type="component" value="Unassembled WGS sequence"/>
</dbReference>
<dbReference type="HAMAP" id="MF_00984">
    <property type="entry name" value="SSB"/>
    <property type="match status" value="1"/>
</dbReference>
<dbReference type="RefSeq" id="WP_109092353.1">
    <property type="nucleotide sequence ID" value="NZ_JBQDZF010000156.1"/>
</dbReference>
<dbReference type="AlphaFoldDB" id="A0A2V1KAT0"/>
<dbReference type="NCBIfam" id="NF005851">
    <property type="entry name" value="PRK07772.1"/>
    <property type="match status" value="1"/>
</dbReference>
<feature type="region of interest" description="Disordered" evidence="4">
    <location>
        <begin position="117"/>
        <end position="181"/>
    </location>
</feature>
<comment type="subunit">
    <text evidence="2">Homotetramer.</text>
</comment>
<accession>A0A2V1KAT0</accession>
<organism evidence="5 6">
    <name type="scientific">Ancrocorticia populi</name>
    <dbReference type="NCBI Taxonomy" id="2175228"/>
    <lineage>
        <taxon>Bacteria</taxon>
        <taxon>Bacillati</taxon>
        <taxon>Actinomycetota</taxon>
        <taxon>Actinomycetes</taxon>
        <taxon>Actinomycetales</taxon>
        <taxon>Actinomycetaceae</taxon>
        <taxon>Ancrocorticia</taxon>
    </lineage>
</organism>
<comment type="caution">
    <text evidence="2">Lacks conserved residue(s) required for the propagation of feature annotation.</text>
</comment>
<protein>
    <recommendedName>
        <fullName evidence="2 3">Single-stranded DNA-binding protein</fullName>
        <shortName evidence="2">SSB</shortName>
    </recommendedName>
</protein>
<evidence type="ECO:0000313" key="5">
    <source>
        <dbReference type="EMBL" id="PWF26851.1"/>
    </source>
</evidence>
<dbReference type="SUPFAM" id="SSF50249">
    <property type="entry name" value="Nucleic acid-binding proteins"/>
    <property type="match status" value="1"/>
</dbReference>
<dbReference type="PANTHER" id="PTHR10302">
    <property type="entry name" value="SINGLE-STRANDED DNA-BINDING PROTEIN"/>
    <property type="match status" value="1"/>
</dbReference>
<name>A0A2V1KAT0_9ACTO</name>
<dbReference type="InterPro" id="IPR000424">
    <property type="entry name" value="Primosome_PriB/ssb"/>
</dbReference>
<dbReference type="Pfam" id="PF00436">
    <property type="entry name" value="SSB"/>
    <property type="match status" value="1"/>
</dbReference>
<dbReference type="GO" id="GO:0006260">
    <property type="term" value="P:DNA replication"/>
    <property type="evidence" value="ECO:0007669"/>
    <property type="project" value="InterPro"/>
</dbReference>
<dbReference type="GO" id="GO:0009295">
    <property type="term" value="C:nucleoid"/>
    <property type="evidence" value="ECO:0007669"/>
    <property type="project" value="TreeGrafter"/>
</dbReference>
<sequence length="181" mass="19234">MAGEPIITIVGNLTADPELRYVSSGTPVASFTVASTPRSLNRQTNQWEDGEAMFVRCSVWREYGENVAESLTKGMRVVVTGRLTVRSYEYNGQQRTSIEMQVDEVGPSLRYARAQVTKISGGSGGQNRGGGNYGGGQGGQSQQGAPSGGRASYDAPQGGSSYDPWQQAPQGGSSFDDLPPF</sequence>
<dbReference type="InterPro" id="IPR012340">
    <property type="entry name" value="NA-bd_OB-fold"/>
</dbReference>
<dbReference type="GO" id="GO:0003697">
    <property type="term" value="F:single-stranded DNA binding"/>
    <property type="evidence" value="ECO:0007669"/>
    <property type="project" value="UniProtKB-UniRule"/>
</dbReference>
<proteinExistence type="inferred from homology"/>
<dbReference type="CDD" id="cd04496">
    <property type="entry name" value="SSB_OBF"/>
    <property type="match status" value="1"/>
</dbReference>
<keyword evidence="1 2" id="KW-0238">DNA-binding</keyword>
<dbReference type="PROSITE" id="PS50935">
    <property type="entry name" value="SSB"/>
    <property type="match status" value="1"/>
</dbReference>
<feature type="compositionally biased region" description="Low complexity" evidence="4">
    <location>
        <begin position="142"/>
        <end position="152"/>
    </location>
</feature>
<evidence type="ECO:0000256" key="1">
    <source>
        <dbReference type="ARBA" id="ARBA00023125"/>
    </source>
</evidence>
<dbReference type="NCBIfam" id="TIGR00621">
    <property type="entry name" value="ssb"/>
    <property type="match status" value="1"/>
</dbReference>
<gene>
    <name evidence="5" type="ORF">DD236_00015</name>
</gene>